<reference evidence="1 2" key="1">
    <citation type="journal article" date="2016" name="Nat. Commun.">
        <title>Ectomycorrhizal ecology is imprinted in the genome of the dominant symbiotic fungus Cenococcum geophilum.</title>
        <authorList>
            <consortium name="DOE Joint Genome Institute"/>
            <person name="Peter M."/>
            <person name="Kohler A."/>
            <person name="Ohm R.A."/>
            <person name="Kuo A."/>
            <person name="Krutzmann J."/>
            <person name="Morin E."/>
            <person name="Arend M."/>
            <person name="Barry K.W."/>
            <person name="Binder M."/>
            <person name="Choi C."/>
            <person name="Clum A."/>
            <person name="Copeland A."/>
            <person name="Grisel N."/>
            <person name="Haridas S."/>
            <person name="Kipfer T."/>
            <person name="LaButti K."/>
            <person name="Lindquist E."/>
            <person name="Lipzen A."/>
            <person name="Maire R."/>
            <person name="Meier B."/>
            <person name="Mihaltcheva S."/>
            <person name="Molinier V."/>
            <person name="Murat C."/>
            <person name="Poggeler S."/>
            <person name="Quandt C.A."/>
            <person name="Sperisen C."/>
            <person name="Tritt A."/>
            <person name="Tisserant E."/>
            <person name="Crous P.W."/>
            <person name="Henrissat B."/>
            <person name="Nehls U."/>
            <person name="Egli S."/>
            <person name="Spatafora J.W."/>
            <person name="Grigoriev I.V."/>
            <person name="Martin F.M."/>
        </authorList>
    </citation>
    <scope>NUCLEOTIDE SEQUENCE [LARGE SCALE GENOMIC DNA]</scope>
    <source>
        <strain evidence="1 2">CBS 459.81</strain>
    </source>
</reference>
<name>A0A8E2E8Y0_9PEZI</name>
<dbReference type="AlphaFoldDB" id="A0A8E2E8Y0"/>
<evidence type="ECO:0000313" key="2">
    <source>
        <dbReference type="Proteomes" id="UP000250266"/>
    </source>
</evidence>
<proteinExistence type="predicted"/>
<organism evidence="1 2">
    <name type="scientific">Lepidopterella palustris CBS 459.81</name>
    <dbReference type="NCBI Taxonomy" id="1314670"/>
    <lineage>
        <taxon>Eukaryota</taxon>
        <taxon>Fungi</taxon>
        <taxon>Dikarya</taxon>
        <taxon>Ascomycota</taxon>
        <taxon>Pezizomycotina</taxon>
        <taxon>Dothideomycetes</taxon>
        <taxon>Pleosporomycetidae</taxon>
        <taxon>Mytilinidiales</taxon>
        <taxon>Argynnaceae</taxon>
        <taxon>Lepidopterella</taxon>
    </lineage>
</organism>
<evidence type="ECO:0000313" key="1">
    <source>
        <dbReference type="EMBL" id="OCK79404.1"/>
    </source>
</evidence>
<dbReference type="EMBL" id="KV745007">
    <property type="protein sequence ID" value="OCK79404.1"/>
    <property type="molecule type" value="Genomic_DNA"/>
</dbReference>
<protein>
    <submittedName>
        <fullName evidence="1">Uncharacterized protein</fullName>
    </submittedName>
</protein>
<gene>
    <name evidence="1" type="ORF">K432DRAFT_393914</name>
</gene>
<dbReference type="OrthoDB" id="3692311at2759"/>
<accession>A0A8E2E8Y0</accession>
<sequence>MHAVAPWRLENGERVKVLDPLLGSISIFAIVVTQLKFRNIGFVGTGLIALRTLFPVGGQASLRVLEFGAAATTYPRTLQCLDINSTFQPPDLGADGEPSIISAAFTN</sequence>
<dbReference type="Proteomes" id="UP000250266">
    <property type="component" value="Unassembled WGS sequence"/>
</dbReference>
<keyword evidence="2" id="KW-1185">Reference proteome</keyword>